<gene>
    <name evidence="2" type="ORF">AAL_01603</name>
</gene>
<dbReference type="EMBL" id="AZGY01000002">
    <property type="protein sequence ID" value="OAA32271.1"/>
    <property type="molecule type" value="Genomic_DNA"/>
</dbReference>
<sequence>MTTTDSSLRDRLPRIALTPTNVLTGFLLFLSIITFMRIAYFALISTTTTTTSSTPSSSPAYMDVTSRGYRRQGHDSGIAHARAANEASPSPGRNMTLRPGTAFVGFSTITSPGGSLYIPNKKSHSSLRRPLLLDLGQDLHAQAVVELHTILPATEHGDGQDGPVGMPVHGTNTLNTTWAWMV</sequence>
<keyword evidence="1" id="KW-1133">Transmembrane helix</keyword>
<evidence type="ECO:0000313" key="2">
    <source>
        <dbReference type="EMBL" id="OAA32271.1"/>
    </source>
</evidence>
<keyword evidence="3" id="KW-1185">Reference proteome</keyword>
<organism evidence="2 3">
    <name type="scientific">Moelleriella libera RCEF 2490</name>
    <dbReference type="NCBI Taxonomy" id="1081109"/>
    <lineage>
        <taxon>Eukaryota</taxon>
        <taxon>Fungi</taxon>
        <taxon>Dikarya</taxon>
        <taxon>Ascomycota</taxon>
        <taxon>Pezizomycotina</taxon>
        <taxon>Sordariomycetes</taxon>
        <taxon>Hypocreomycetidae</taxon>
        <taxon>Hypocreales</taxon>
        <taxon>Clavicipitaceae</taxon>
        <taxon>Moelleriella</taxon>
    </lineage>
</organism>
<keyword evidence="1" id="KW-0472">Membrane</keyword>
<protein>
    <submittedName>
        <fullName evidence="2">Uncharacterized protein</fullName>
    </submittedName>
</protein>
<feature type="transmembrane region" description="Helical" evidence="1">
    <location>
        <begin position="21"/>
        <end position="43"/>
    </location>
</feature>
<name>A0A166UAL0_9HYPO</name>
<accession>A0A166UAL0</accession>
<keyword evidence="1" id="KW-0812">Transmembrane</keyword>
<evidence type="ECO:0000256" key="1">
    <source>
        <dbReference type="SAM" id="Phobius"/>
    </source>
</evidence>
<proteinExistence type="predicted"/>
<dbReference type="AlphaFoldDB" id="A0A166UAL0"/>
<evidence type="ECO:0000313" key="3">
    <source>
        <dbReference type="Proteomes" id="UP000078544"/>
    </source>
</evidence>
<comment type="caution">
    <text evidence="2">The sequence shown here is derived from an EMBL/GenBank/DDBJ whole genome shotgun (WGS) entry which is preliminary data.</text>
</comment>
<dbReference type="OrthoDB" id="5146389at2759"/>
<dbReference type="Proteomes" id="UP000078544">
    <property type="component" value="Unassembled WGS sequence"/>
</dbReference>
<reference evidence="2 3" key="1">
    <citation type="journal article" date="2016" name="Genome Biol. Evol.">
        <title>Divergent and convergent evolution of fungal pathogenicity.</title>
        <authorList>
            <person name="Shang Y."/>
            <person name="Xiao G."/>
            <person name="Zheng P."/>
            <person name="Cen K."/>
            <person name="Zhan S."/>
            <person name="Wang C."/>
        </authorList>
    </citation>
    <scope>NUCLEOTIDE SEQUENCE [LARGE SCALE GENOMIC DNA]</scope>
    <source>
        <strain evidence="2 3">RCEF 2490</strain>
    </source>
</reference>